<feature type="compositionally biased region" description="Basic residues" evidence="1">
    <location>
        <begin position="11"/>
        <end position="20"/>
    </location>
</feature>
<protein>
    <submittedName>
        <fullName evidence="2">Uncharacterized protein</fullName>
    </submittedName>
</protein>
<gene>
    <name evidence="2" type="ORF">CTEN210_16177</name>
</gene>
<dbReference type="Proteomes" id="UP001054902">
    <property type="component" value="Unassembled WGS sequence"/>
</dbReference>
<reference evidence="2 3" key="1">
    <citation type="journal article" date="2021" name="Sci. Rep.">
        <title>The genome of the diatom Chaetoceros tenuissimus carries an ancient integrated fragment of an extant virus.</title>
        <authorList>
            <person name="Hongo Y."/>
            <person name="Kimura K."/>
            <person name="Takaki Y."/>
            <person name="Yoshida Y."/>
            <person name="Baba S."/>
            <person name="Kobayashi G."/>
            <person name="Nagasaki K."/>
            <person name="Hano T."/>
            <person name="Tomaru Y."/>
        </authorList>
    </citation>
    <scope>NUCLEOTIDE SEQUENCE [LARGE SCALE GENOMIC DNA]</scope>
    <source>
        <strain evidence="2 3">NIES-3715</strain>
    </source>
</reference>
<name>A0AAD3HDX2_9STRA</name>
<organism evidence="2 3">
    <name type="scientific">Chaetoceros tenuissimus</name>
    <dbReference type="NCBI Taxonomy" id="426638"/>
    <lineage>
        <taxon>Eukaryota</taxon>
        <taxon>Sar</taxon>
        <taxon>Stramenopiles</taxon>
        <taxon>Ochrophyta</taxon>
        <taxon>Bacillariophyta</taxon>
        <taxon>Coscinodiscophyceae</taxon>
        <taxon>Chaetocerotophycidae</taxon>
        <taxon>Chaetocerotales</taxon>
        <taxon>Chaetocerotaceae</taxon>
        <taxon>Chaetoceros</taxon>
    </lineage>
</organism>
<sequence>MSSKDNDLNGRRRNPRRKASKPLVTLDQNSIDNKKKQPRLNCLTGAAISPDDSSENVYTTREDAAATKGSVAKPHQHQATNAVLRPPPTAAAPSQNPYTQVISGTLSVTDNDIVTSAASVDLAQLVSLLEKKNAVDNAVEQAATLEKKNAVDDAVEQAATLEKKNAVDFGQTSTDQLIKFAKKIDADGFQQVKEIIHGLVDEGVHNPAYIFRQLHPDLLSRYEPTSLSNGISIFVQEKKKSTEKALYLQNNEHITDKWELDDGLQLLVEIQAASTIKFDSNVAMHRYLAEKHNTKNHWQIKSFLDRVDLEGGLESWLRRQQDESSEYNKGMWENIELDLLYEGYQEFTKPENSNWTAVERSRKIQEIVKTRSVMQVWKKVLAADKCGGLILSKAAIDELIAAIMAARPGERKISLEAMAALFIFDPTNEDVETLISDQFFQRMIFETDVEDSGHMIHGCIDKVDGRNSMQKFSIADHVPRNEQYKFCRVKRAEGVAMYTKQNERNRRKWTHLPNLALNAQGRVDMHQIPQGNSMSLIWNQESALHTANDTANKAIVRGYWTQKTGNILHLCVKLDGEETAEFQPAPQAFPHLDRFYTYNKICIPDFILEVKFGGEDGLTNPNTEIHLIRIRGVPCRIRVW</sequence>
<comment type="caution">
    <text evidence="2">The sequence shown here is derived from an EMBL/GenBank/DDBJ whole genome shotgun (WGS) entry which is preliminary data.</text>
</comment>
<dbReference type="AlphaFoldDB" id="A0AAD3HDX2"/>
<accession>A0AAD3HDX2</accession>
<proteinExistence type="predicted"/>
<evidence type="ECO:0000313" key="3">
    <source>
        <dbReference type="Proteomes" id="UP001054902"/>
    </source>
</evidence>
<evidence type="ECO:0000256" key="1">
    <source>
        <dbReference type="SAM" id="MobiDB-lite"/>
    </source>
</evidence>
<keyword evidence="3" id="KW-1185">Reference proteome</keyword>
<dbReference type="EMBL" id="BLLK01000069">
    <property type="protein sequence ID" value="GFH59701.1"/>
    <property type="molecule type" value="Genomic_DNA"/>
</dbReference>
<feature type="compositionally biased region" description="Basic and acidic residues" evidence="1">
    <location>
        <begin position="1"/>
        <end position="10"/>
    </location>
</feature>
<feature type="region of interest" description="Disordered" evidence="1">
    <location>
        <begin position="1"/>
        <end position="78"/>
    </location>
</feature>
<evidence type="ECO:0000313" key="2">
    <source>
        <dbReference type="EMBL" id="GFH59701.1"/>
    </source>
</evidence>